<gene>
    <name evidence="2" type="ORF">EF807_04125</name>
</gene>
<dbReference type="EMBL" id="RXIL01000068">
    <property type="protein sequence ID" value="RZN69765.1"/>
    <property type="molecule type" value="Genomic_DNA"/>
</dbReference>
<dbReference type="PANTHER" id="PTHR40730">
    <property type="entry name" value="TRANSCRIPTIONAL REGULATOR PROTEIN-LIKE PROTEIN"/>
    <property type="match status" value="1"/>
</dbReference>
<evidence type="ECO:0000259" key="1">
    <source>
        <dbReference type="PROSITE" id="PS50943"/>
    </source>
</evidence>
<dbReference type="InterPro" id="IPR001387">
    <property type="entry name" value="Cro/C1-type_HTH"/>
</dbReference>
<feature type="domain" description="HTH cro/C1-type" evidence="1">
    <location>
        <begin position="20"/>
        <end position="53"/>
    </location>
</feature>
<dbReference type="SMART" id="SM00530">
    <property type="entry name" value="HTH_XRE"/>
    <property type="match status" value="1"/>
</dbReference>
<dbReference type="CDD" id="cd00093">
    <property type="entry name" value="HTH_XRE"/>
    <property type="match status" value="1"/>
</dbReference>
<dbReference type="Proteomes" id="UP000320766">
    <property type="component" value="Unassembled WGS sequence"/>
</dbReference>
<dbReference type="PROSITE" id="PS50943">
    <property type="entry name" value="HTH_CROC1"/>
    <property type="match status" value="1"/>
</dbReference>
<evidence type="ECO:0000313" key="3">
    <source>
        <dbReference type="Proteomes" id="UP000320766"/>
    </source>
</evidence>
<dbReference type="SUPFAM" id="SSF47413">
    <property type="entry name" value="lambda repressor-like DNA-binding domains"/>
    <property type="match status" value="1"/>
</dbReference>
<sequence>MKFPCELIVWDVLPSIRSELAKKLSKSGLSQKEVSERLEITQAAVSQYINKKRGYGIEFKQDAMRAIEDLADDMMAGRIKDGVDLIPRICEICMKIREDGTVCGLEKYVVDKKM</sequence>
<organism evidence="2 3">
    <name type="scientific">Candidatus Methanolliviera hydrocarbonicum</name>
    <dbReference type="NCBI Taxonomy" id="2491085"/>
    <lineage>
        <taxon>Archaea</taxon>
        <taxon>Methanobacteriati</taxon>
        <taxon>Methanobacteriota</taxon>
        <taxon>Candidatus Methanoliparia</taxon>
        <taxon>Candidatus Methanoliparales</taxon>
        <taxon>Candidatus Methanollivieraceae</taxon>
        <taxon>Candidatus Methanolliviera</taxon>
    </lineage>
</organism>
<dbReference type="GO" id="GO:0003677">
    <property type="term" value="F:DNA binding"/>
    <property type="evidence" value="ECO:0007669"/>
    <property type="project" value="InterPro"/>
</dbReference>
<dbReference type="AlphaFoldDB" id="A0A520KY04"/>
<dbReference type="Gene3D" id="1.10.260.40">
    <property type="entry name" value="lambda repressor-like DNA-binding domains"/>
    <property type="match status" value="1"/>
</dbReference>
<dbReference type="PANTHER" id="PTHR40730:SF3">
    <property type="entry name" value="HTH CRO_C1-TYPE DOMAIN-CONTAINING PROTEIN"/>
    <property type="match status" value="1"/>
</dbReference>
<dbReference type="Pfam" id="PF01381">
    <property type="entry name" value="HTH_3"/>
    <property type="match status" value="1"/>
</dbReference>
<evidence type="ECO:0000313" key="2">
    <source>
        <dbReference type="EMBL" id="RZN69765.1"/>
    </source>
</evidence>
<name>A0A520KY04_9EURY</name>
<dbReference type="InterPro" id="IPR010982">
    <property type="entry name" value="Lambda_DNA-bd_dom_sf"/>
</dbReference>
<proteinExistence type="predicted"/>
<protein>
    <submittedName>
        <fullName evidence="2">Helix-turn-helix domain-containing protein</fullName>
    </submittedName>
</protein>
<reference evidence="2 3" key="1">
    <citation type="journal article" date="2019" name="Nat. Microbiol.">
        <title>Wide diversity of methane and short-chain alkane metabolisms in uncultured archaea.</title>
        <authorList>
            <person name="Borrel G."/>
            <person name="Adam P.S."/>
            <person name="McKay L.J."/>
            <person name="Chen L.X."/>
            <person name="Sierra-Garcia I.N."/>
            <person name="Sieber C.M."/>
            <person name="Letourneur Q."/>
            <person name="Ghozlane A."/>
            <person name="Andersen G.L."/>
            <person name="Li W.J."/>
            <person name="Hallam S.J."/>
            <person name="Muyzer G."/>
            <person name="de Oliveira V.M."/>
            <person name="Inskeep W.P."/>
            <person name="Banfield J.F."/>
            <person name="Gribaldo S."/>
        </authorList>
    </citation>
    <scope>NUCLEOTIDE SEQUENCE [LARGE SCALE GENOMIC DNA]</scope>
    <source>
        <strain evidence="2">NM1b</strain>
    </source>
</reference>
<comment type="caution">
    <text evidence="2">The sequence shown here is derived from an EMBL/GenBank/DDBJ whole genome shotgun (WGS) entry which is preliminary data.</text>
</comment>
<accession>A0A520KY04</accession>